<dbReference type="PRINTS" id="PR00303">
    <property type="entry name" value="SECYTRNLCASE"/>
</dbReference>
<comment type="similarity">
    <text evidence="2 9 12">Belongs to the SecY/SEC61-alpha family.</text>
</comment>
<dbReference type="RefSeq" id="WP_207469466.1">
    <property type="nucleotide sequence ID" value="NZ_JAFNAW010000028.1"/>
</dbReference>
<feature type="transmembrane region" description="Helical" evidence="9">
    <location>
        <begin position="152"/>
        <end position="174"/>
    </location>
</feature>
<gene>
    <name evidence="9 14" type="primary">secY</name>
    <name evidence="14" type="ORF">ACFOD7_19135</name>
</gene>
<sequence length="456" mass="49562">MASAAEQMAANLSWSAFGKATELRQRIWFTIGLLIIYRLGTYIPVPGIDGAALRNFMDQAQSGIGGILSMFTGGALGRMGVFALGIMPYISASIIVQLLTSMVPSLEHLKKEGEQGRKKINQYTRYGTVALALFQAYGLAKSLEAGGLAHDPGLFFQASVIITLVGGTMFLMWLGEQITARGIGNGISLIIFVGIVAEIPAALANFFAQGRSGAISTPVILGVIVMVVAVIAFVVFMERALRKIRIQYPRRQVGMKIYDGQSSHLPIKVNPAGVIPAIFASSLLLLPITISTFSGNQTGPIMSTILAYFGPGQPLYLVFFAGMIVFFAYFYTHNVSFKSDDVAENLKNQGGFIPGIRPGKRTEEYLDYVVNRVLVIGAAYLAAVCLLPEIIRHQWSVPFYFGGTSVLIVVSVTMDTINQVQSHLLAHQYEGLIEKSQLRGKRKEGSAKPRRAPSRR</sequence>
<evidence type="ECO:0000256" key="8">
    <source>
        <dbReference type="ARBA" id="ARBA00023136"/>
    </source>
</evidence>
<dbReference type="PROSITE" id="PS00756">
    <property type="entry name" value="SECY_2"/>
    <property type="match status" value="1"/>
</dbReference>
<keyword evidence="9" id="KW-1003">Cell membrane</keyword>
<keyword evidence="4 9" id="KW-0812">Transmembrane</keyword>
<evidence type="ECO:0000256" key="3">
    <source>
        <dbReference type="ARBA" id="ARBA00022448"/>
    </source>
</evidence>
<feature type="transmembrane region" description="Helical" evidence="9">
    <location>
        <begin position="123"/>
        <end position="140"/>
    </location>
</feature>
<feature type="transmembrane region" description="Helical" evidence="9">
    <location>
        <begin position="27"/>
        <end position="45"/>
    </location>
</feature>
<dbReference type="PANTHER" id="PTHR10906">
    <property type="entry name" value="SECY/SEC61-ALPHA FAMILY MEMBER"/>
    <property type="match status" value="1"/>
</dbReference>
<evidence type="ECO:0000256" key="11">
    <source>
        <dbReference type="RuleBase" id="RU003484"/>
    </source>
</evidence>
<feature type="transmembrane region" description="Helical" evidence="9">
    <location>
        <begin position="313"/>
        <end position="331"/>
    </location>
</feature>
<dbReference type="PROSITE" id="PS00755">
    <property type="entry name" value="SECY_1"/>
    <property type="match status" value="1"/>
</dbReference>
<evidence type="ECO:0000256" key="7">
    <source>
        <dbReference type="ARBA" id="ARBA00023010"/>
    </source>
</evidence>
<accession>A0ABV7ILX4</accession>
<evidence type="ECO:0000256" key="12">
    <source>
        <dbReference type="RuleBase" id="RU004349"/>
    </source>
</evidence>
<name>A0ABV7ILX4_9RHOB</name>
<comment type="subunit">
    <text evidence="9">Component of the Sec protein translocase complex. Heterotrimer consisting of SecY, SecE and SecG subunits. The heterotrimers can form oligomers, although 1 heterotrimer is thought to be able to translocate proteins. Interacts with the ribosome. Interacts with SecDF, and other proteins may be involved. Interacts with SecA.</text>
</comment>
<feature type="transmembrane region" description="Helical" evidence="9">
    <location>
        <begin position="219"/>
        <end position="241"/>
    </location>
</feature>
<keyword evidence="15" id="KW-1185">Reference proteome</keyword>
<keyword evidence="8 9" id="KW-0472">Membrane</keyword>
<evidence type="ECO:0000256" key="5">
    <source>
        <dbReference type="ARBA" id="ARBA00022927"/>
    </source>
</evidence>
<dbReference type="InterPro" id="IPR026593">
    <property type="entry name" value="SecY"/>
</dbReference>
<dbReference type="Pfam" id="PF00344">
    <property type="entry name" value="SecY"/>
    <property type="match status" value="1"/>
</dbReference>
<evidence type="ECO:0000313" key="15">
    <source>
        <dbReference type="Proteomes" id="UP001595557"/>
    </source>
</evidence>
<dbReference type="EMBL" id="JBHRTE010000094">
    <property type="protein sequence ID" value="MFC3170165.1"/>
    <property type="molecule type" value="Genomic_DNA"/>
</dbReference>
<keyword evidence="3 9" id="KW-0813">Transport</keyword>
<evidence type="ECO:0000256" key="13">
    <source>
        <dbReference type="SAM" id="MobiDB-lite"/>
    </source>
</evidence>
<dbReference type="SUPFAM" id="SSF103491">
    <property type="entry name" value="Preprotein translocase SecY subunit"/>
    <property type="match status" value="1"/>
</dbReference>
<evidence type="ECO:0000256" key="10">
    <source>
        <dbReference type="RuleBase" id="RU000537"/>
    </source>
</evidence>
<feature type="compositionally biased region" description="Basic and acidic residues" evidence="13">
    <location>
        <begin position="437"/>
        <end position="447"/>
    </location>
</feature>
<dbReference type="Gene3D" id="1.10.3370.10">
    <property type="entry name" value="SecY subunit domain"/>
    <property type="match status" value="1"/>
</dbReference>
<feature type="transmembrane region" description="Helical" evidence="9">
    <location>
        <begin position="397"/>
        <end position="417"/>
    </location>
</feature>
<evidence type="ECO:0000256" key="9">
    <source>
        <dbReference type="HAMAP-Rule" id="MF_01465"/>
    </source>
</evidence>
<evidence type="ECO:0000256" key="2">
    <source>
        <dbReference type="ARBA" id="ARBA00005751"/>
    </source>
</evidence>
<comment type="subcellular location">
    <subcellularLocation>
        <location evidence="9">Cell membrane</location>
        <topology evidence="9">Multi-pass membrane protein</topology>
    </subcellularLocation>
    <subcellularLocation>
        <location evidence="1 11">Membrane</location>
        <topology evidence="1 11">Multi-pass membrane protein</topology>
    </subcellularLocation>
</comment>
<keyword evidence="7 9" id="KW-0811">Translocation</keyword>
<feature type="region of interest" description="Disordered" evidence="13">
    <location>
        <begin position="437"/>
        <end position="456"/>
    </location>
</feature>
<dbReference type="NCBIfam" id="TIGR00967">
    <property type="entry name" value="3a0501s007"/>
    <property type="match status" value="1"/>
</dbReference>
<keyword evidence="5 9" id="KW-0653">Protein transport</keyword>
<feature type="transmembrane region" description="Helical" evidence="9">
    <location>
        <begin position="272"/>
        <end position="293"/>
    </location>
</feature>
<evidence type="ECO:0000313" key="14">
    <source>
        <dbReference type="EMBL" id="MFC3170165.1"/>
    </source>
</evidence>
<dbReference type="PIRSF" id="PIRSF004557">
    <property type="entry name" value="SecY"/>
    <property type="match status" value="1"/>
</dbReference>
<dbReference type="InterPro" id="IPR002208">
    <property type="entry name" value="SecY/SEC61-alpha"/>
</dbReference>
<proteinExistence type="inferred from homology"/>
<evidence type="ECO:0000256" key="4">
    <source>
        <dbReference type="ARBA" id="ARBA00022692"/>
    </source>
</evidence>
<feature type="transmembrane region" description="Helical" evidence="9">
    <location>
        <begin position="79"/>
        <end position="103"/>
    </location>
</feature>
<feature type="transmembrane region" description="Helical" evidence="9">
    <location>
        <begin position="186"/>
        <end position="207"/>
    </location>
</feature>
<evidence type="ECO:0000256" key="1">
    <source>
        <dbReference type="ARBA" id="ARBA00004141"/>
    </source>
</evidence>
<organism evidence="14 15">
    <name type="scientific">Paracoccus fontiphilus</name>
    <dbReference type="NCBI Taxonomy" id="1815556"/>
    <lineage>
        <taxon>Bacteria</taxon>
        <taxon>Pseudomonadati</taxon>
        <taxon>Pseudomonadota</taxon>
        <taxon>Alphaproteobacteria</taxon>
        <taxon>Rhodobacterales</taxon>
        <taxon>Paracoccaceae</taxon>
        <taxon>Paracoccus</taxon>
    </lineage>
</organism>
<comment type="function">
    <text evidence="9 10">The central subunit of the protein translocation channel SecYEG. Consists of two halves formed by TMs 1-5 and 6-10. These two domains form a lateral gate at the front which open onto the bilayer between TMs 2 and 7, and are clamped together by SecE at the back. The channel is closed by both a pore ring composed of hydrophobic SecY resides and a short helix (helix 2A) on the extracellular side of the membrane which forms a plug. The plug probably moves laterally to allow the channel to open. The ring and the pore may move independently.</text>
</comment>
<dbReference type="Proteomes" id="UP001595557">
    <property type="component" value="Unassembled WGS sequence"/>
</dbReference>
<comment type="caution">
    <text evidence="14">The sequence shown here is derived from an EMBL/GenBank/DDBJ whole genome shotgun (WGS) entry which is preliminary data.</text>
</comment>
<feature type="transmembrane region" description="Helical" evidence="9">
    <location>
        <begin position="369"/>
        <end position="391"/>
    </location>
</feature>
<protein>
    <recommendedName>
        <fullName evidence="9 10">Protein translocase subunit SecY</fullName>
    </recommendedName>
</protein>
<dbReference type="InterPro" id="IPR030659">
    <property type="entry name" value="SecY_CS"/>
</dbReference>
<keyword evidence="6 9" id="KW-1133">Transmembrane helix</keyword>
<dbReference type="InterPro" id="IPR023201">
    <property type="entry name" value="SecY_dom_sf"/>
</dbReference>
<evidence type="ECO:0000256" key="6">
    <source>
        <dbReference type="ARBA" id="ARBA00022989"/>
    </source>
</evidence>
<dbReference type="HAMAP" id="MF_01465">
    <property type="entry name" value="SecY"/>
    <property type="match status" value="1"/>
</dbReference>
<reference evidence="15" key="1">
    <citation type="journal article" date="2019" name="Int. J. Syst. Evol. Microbiol.">
        <title>The Global Catalogue of Microorganisms (GCM) 10K type strain sequencing project: providing services to taxonomists for standard genome sequencing and annotation.</title>
        <authorList>
            <consortium name="The Broad Institute Genomics Platform"/>
            <consortium name="The Broad Institute Genome Sequencing Center for Infectious Disease"/>
            <person name="Wu L."/>
            <person name="Ma J."/>
        </authorList>
    </citation>
    <scope>NUCLEOTIDE SEQUENCE [LARGE SCALE GENOMIC DNA]</scope>
    <source>
        <strain evidence="15">KCTC 52239</strain>
    </source>
</reference>